<dbReference type="AlphaFoldDB" id="A0A4Z0R048"/>
<name>A0A4Z0R048_9FIRM</name>
<keyword evidence="2" id="KW-1185">Reference proteome</keyword>
<accession>A0A4Z0R048</accession>
<dbReference type="EMBL" id="SPQQ01000008">
    <property type="protein sequence ID" value="TGE36412.1"/>
    <property type="molecule type" value="Genomic_DNA"/>
</dbReference>
<gene>
    <name evidence="1" type="ORF">E4K67_21035</name>
</gene>
<reference evidence="1 2" key="1">
    <citation type="submission" date="2019-03" db="EMBL/GenBank/DDBJ databases">
        <title>Draft Genome Sequence of Desulfosporosinus fructosivorans Strain 63.6F, Isolated from Marine Sediment in the Baltic Sea.</title>
        <authorList>
            <person name="Hausmann B."/>
            <person name="Vandieken V."/>
            <person name="Pjevac P."/>
            <person name="Schreck K."/>
            <person name="Herbold C.W."/>
            <person name="Loy A."/>
        </authorList>
    </citation>
    <scope>NUCLEOTIDE SEQUENCE [LARGE SCALE GENOMIC DNA]</scope>
    <source>
        <strain evidence="1 2">63.6F</strain>
    </source>
</reference>
<proteinExistence type="predicted"/>
<organism evidence="1 2">
    <name type="scientific">Desulfosporosinus fructosivorans</name>
    <dbReference type="NCBI Taxonomy" id="2018669"/>
    <lineage>
        <taxon>Bacteria</taxon>
        <taxon>Bacillati</taxon>
        <taxon>Bacillota</taxon>
        <taxon>Clostridia</taxon>
        <taxon>Eubacteriales</taxon>
        <taxon>Desulfitobacteriaceae</taxon>
        <taxon>Desulfosporosinus</taxon>
    </lineage>
</organism>
<sequence>MLKDARQSPLSADSQHFNNEALSAELRSHYVYFIETERRRVSKRWEMAKPFLTYSIGGYTIRDRGD</sequence>
<evidence type="ECO:0000313" key="2">
    <source>
        <dbReference type="Proteomes" id="UP000298460"/>
    </source>
</evidence>
<protein>
    <submittedName>
        <fullName evidence="1">Uncharacterized protein</fullName>
    </submittedName>
</protein>
<comment type="caution">
    <text evidence="1">The sequence shown here is derived from an EMBL/GenBank/DDBJ whole genome shotgun (WGS) entry which is preliminary data.</text>
</comment>
<dbReference type="Proteomes" id="UP000298460">
    <property type="component" value="Unassembled WGS sequence"/>
</dbReference>
<evidence type="ECO:0000313" key="1">
    <source>
        <dbReference type="EMBL" id="TGE36412.1"/>
    </source>
</evidence>